<dbReference type="SUPFAM" id="SSF47598">
    <property type="entry name" value="Ribbon-helix-helix"/>
    <property type="match status" value="1"/>
</dbReference>
<protein>
    <recommendedName>
        <fullName evidence="3">Plasmid segregation centromere-binding protein ParG</fullName>
    </recommendedName>
</protein>
<dbReference type="Pfam" id="PF09274">
    <property type="entry name" value="ParG"/>
    <property type="match status" value="1"/>
</dbReference>
<dbReference type="InterPro" id="IPR015354">
    <property type="entry name" value="DNA_partition_ParG"/>
</dbReference>
<dbReference type="Gene3D" id="1.10.1220.10">
    <property type="entry name" value="Met repressor-like"/>
    <property type="match status" value="1"/>
</dbReference>
<sequence length="52" mass="5769">MPEPEAVPAVKMKRLTLGVSEDLHRKIKSGCANHGVKMADEIRVLLEAHFSQ</sequence>
<reference evidence="1 2" key="1">
    <citation type="submission" date="2021-04" db="EMBL/GenBank/DDBJ databases">
        <title>Genomics, taxonomy and metabolism of representatives of sulfur bacteria of the genus Thiothrix: Thiothrix fructosivorans QT, Thiothrix unzii A1T and three new species, Thiothrix subterranea sp. nov., Thiothrix litoralis sp. nov. and 'Candidatus Thiothrix anitrata' sp. nov.</title>
        <authorList>
            <person name="Ravin N.V."/>
            <person name="Smolyakov D."/>
            <person name="Rudenko T.S."/>
            <person name="Mardanov A.V."/>
            <person name="Beletsky A.V."/>
            <person name="Markov N.D."/>
            <person name="Fomenkov A.I."/>
            <person name="Roberts R.J."/>
            <person name="Karnachuk O.V."/>
            <person name="Novikov A."/>
            <person name="Grabovich M.Y."/>
        </authorList>
    </citation>
    <scope>NUCLEOTIDE SEQUENCE [LARGE SCALE GENOMIC DNA]</scope>
    <source>
        <strain evidence="1 2">AS</strain>
    </source>
</reference>
<evidence type="ECO:0008006" key="3">
    <source>
        <dbReference type="Google" id="ProtNLM"/>
    </source>
</evidence>
<dbReference type="EMBL" id="CP072801">
    <property type="protein sequence ID" value="QTR45304.1"/>
    <property type="molecule type" value="Genomic_DNA"/>
</dbReference>
<dbReference type="InterPro" id="IPR010985">
    <property type="entry name" value="Ribbon_hlx_hlx"/>
</dbReference>
<proteinExistence type="predicted"/>
<dbReference type="RefSeq" id="WP_210221721.1">
    <property type="nucleotide sequence ID" value="NZ_CP072801.1"/>
</dbReference>
<name>A0ABX7WNW4_9GAMM</name>
<dbReference type="Proteomes" id="UP000672039">
    <property type="component" value="Chromosome"/>
</dbReference>
<accession>A0ABX7WNW4</accession>
<dbReference type="InterPro" id="IPR013321">
    <property type="entry name" value="Arc_rbn_hlx_hlx"/>
</dbReference>
<organism evidence="1 2">
    <name type="scientific">Thiothrix litoralis</name>
    <dbReference type="NCBI Taxonomy" id="2891210"/>
    <lineage>
        <taxon>Bacteria</taxon>
        <taxon>Pseudomonadati</taxon>
        <taxon>Pseudomonadota</taxon>
        <taxon>Gammaproteobacteria</taxon>
        <taxon>Thiotrichales</taxon>
        <taxon>Thiotrichaceae</taxon>
        <taxon>Thiothrix</taxon>
    </lineage>
</organism>
<evidence type="ECO:0000313" key="2">
    <source>
        <dbReference type="Proteomes" id="UP000672039"/>
    </source>
</evidence>
<keyword evidence="2" id="KW-1185">Reference proteome</keyword>
<gene>
    <name evidence="1" type="ORF">J9253_15005</name>
</gene>
<evidence type="ECO:0000313" key="1">
    <source>
        <dbReference type="EMBL" id="QTR45304.1"/>
    </source>
</evidence>